<sequence length="68" mass="7635">MNILSTSDMNAGLQLDKASLWAYTRLHALATTKALQLLVKQQILPWVKEMVIAQVIDQRSRSAIAELK</sequence>
<reference evidence="1" key="1">
    <citation type="submission" date="2019-07" db="EMBL/GenBank/DDBJ databases">
        <title>Toxilogical consequences of a new and cryptic species of cyanobacteria (Komarekiella delphini-convector) recovered from the epidermis of a bottlenose dolphin and 1500 ft. in the air.</title>
        <authorList>
            <person name="Brown A.O."/>
            <person name="Dvorak P."/>
            <person name="Villanueva C.D."/>
            <person name="Foss A.J."/>
            <person name="Garvey A.D."/>
            <person name="Gibson Q.A."/>
            <person name="Johansen J.R."/>
            <person name="Casamatta D.A."/>
        </authorList>
    </citation>
    <scope>NUCLEOTIDE SEQUENCE</scope>
    <source>
        <strain evidence="1">SJRDD-AB1</strain>
    </source>
</reference>
<protein>
    <submittedName>
        <fullName evidence="1">Uncharacterized protein</fullName>
    </submittedName>
</protein>
<name>A0AA40SUU5_9NOST</name>
<dbReference type="Proteomes" id="UP001165986">
    <property type="component" value="Unassembled WGS sequence"/>
</dbReference>
<comment type="caution">
    <text evidence="1">The sequence shown here is derived from an EMBL/GenBank/DDBJ whole genome shotgun (WGS) entry which is preliminary data.</text>
</comment>
<accession>A0AA40SUU5</accession>
<gene>
    <name evidence="1" type="ORF">FNW02_07560</name>
</gene>
<proteinExistence type="predicted"/>
<dbReference type="EMBL" id="VJXY01000006">
    <property type="protein sequence ID" value="MBD6615694.1"/>
    <property type="molecule type" value="Genomic_DNA"/>
</dbReference>
<evidence type="ECO:0000313" key="2">
    <source>
        <dbReference type="Proteomes" id="UP001165986"/>
    </source>
</evidence>
<dbReference type="AlphaFoldDB" id="A0AA40SUU5"/>
<organism evidence="1 2">
    <name type="scientific">Komarekiella delphini-convector SJRDD-AB1</name>
    <dbReference type="NCBI Taxonomy" id="2593771"/>
    <lineage>
        <taxon>Bacteria</taxon>
        <taxon>Bacillati</taxon>
        <taxon>Cyanobacteriota</taxon>
        <taxon>Cyanophyceae</taxon>
        <taxon>Nostocales</taxon>
        <taxon>Nostocaceae</taxon>
        <taxon>Komarekiella</taxon>
        <taxon>Komarekiella delphini-convector</taxon>
    </lineage>
</organism>
<keyword evidence="2" id="KW-1185">Reference proteome</keyword>
<evidence type="ECO:0000313" key="1">
    <source>
        <dbReference type="EMBL" id="MBD6615694.1"/>
    </source>
</evidence>